<feature type="transmembrane region" description="Helical" evidence="3">
    <location>
        <begin position="116"/>
        <end position="136"/>
    </location>
</feature>
<accession>A0A8J6M950</accession>
<keyword evidence="2" id="KW-1003">Cell membrane</keyword>
<dbReference type="GO" id="GO:0005886">
    <property type="term" value="C:plasma membrane"/>
    <property type="evidence" value="ECO:0007669"/>
    <property type="project" value="UniProtKB-SubCell"/>
</dbReference>
<feature type="transmembrane region" description="Helical" evidence="3">
    <location>
        <begin position="7"/>
        <end position="25"/>
    </location>
</feature>
<feature type="transmembrane region" description="Helical" evidence="3">
    <location>
        <begin position="142"/>
        <end position="167"/>
    </location>
</feature>
<name>A0A8J6M950_9FIRM</name>
<dbReference type="PIRSF" id="PIRSF016661">
    <property type="entry name" value="BioY"/>
    <property type="match status" value="1"/>
</dbReference>
<keyword evidence="2 3" id="KW-0472">Membrane</keyword>
<comment type="subcellular location">
    <subcellularLocation>
        <location evidence="2">Cell membrane</location>
        <topology evidence="2">Multi-pass membrane protein</topology>
    </subcellularLocation>
</comment>
<gene>
    <name evidence="4" type="ORF">H8S55_00465</name>
</gene>
<feature type="transmembrane region" description="Helical" evidence="3">
    <location>
        <begin position="57"/>
        <end position="76"/>
    </location>
</feature>
<keyword evidence="3" id="KW-1133">Transmembrane helix</keyword>
<comment type="caution">
    <text evidence="4">The sequence shown here is derived from an EMBL/GenBank/DDBJ whole genome shotgun (WGS) entry which is preliminary data.</text>
</comment>
<dbReference type="Pfam" id="PF02632">
    <property type="entry name" value="BioY"/>
    <property type="match status" value="1"/>
</dbReference>
<dbReference type="Gene3D" id="1.10.1760.20">
    <property type="match status" value="1"/>
</dbReference>
<protein>
    <recommendedName>
        <fullName evidence="2">Biotin transporter</fullName>
    </recommendedName>
</protein>
<keyword evidence="2" id="KW-0813">Transport</keyword>
<evidence type="ECO:0000256" key="3">
    <source>
        <dbReference type="SAM" id="Phobius"/>
    </source>
</evidence>
<dbReference type="PANTHER" id="PTHR34295:SF1">
    <property type="entry name" value="BIOTIN TRANSPORTER BIOY"/>
    <property type="match status" value="1"/>
</dbReference>
<feature type="transmembrane region" description="Helical" evidence="3">
    <location>
        <begin position="88"/>
        <end position="109"/>
    </location>
</feature>
<dbReference type="AlphaFoldDB" id="A0A8J6M950"/>
<evidence type="ECO:0000256" key="2">
    <source>
        <dbReference type="PIRNR" id="PIRNR016661"/>
    </source>
</evidence>
<dbReference type="InterPro" id="IPR003784">
    <property type="entry name" value="BioY"/>
</dbReference>
<evidence type="ECO:0000313" key="5">
    <source>
        <dbReference type="Proteomes" id="UP000602260"/>
    </source>
</evidence>
<comment type="similarity">
    <text evidence="1 2">Belongs to the BioY family.</text>
</comment>
<keyword evidence="3" id="KW-0812">Transmembrane</keyword>
<dbReference type="EMBL" id="JACOPN010000001">
    <property type="protein sequence ID" value="MBC5715815.1"/>
    <property type="molecule type" value="Genomic_DNA"/>
</dbReference>
<proteinExistence type="inferred from homology"/>
<evidence type="ECO:0000256" key="1">
    <source>
        <dbReference type="ARBA" id="ARBA00010692"/>
    </source>
</evidence>
<dbReference type="RefSeq" id="WP_186877358.1">
    <property type="nucleotide sequence ID" value="NZ_JACOPN010000001.1"/>
</dbReference>
<sequence length="184" mass="18851">MQTAKHPALPLAMTAVMAAVMAVVAPFSISIGPIPLSLCTLVIYMNAYILGWKRGTVATLVYILLGAVGMPVFNSFSGGLGVVAGPTGGYIVGYLPLALICGLAVAAAPKNRVGQFIGMILGTAVLYALGTAWYCVQSGNPLGVAMGYCVIPFLPGDFIKMIVAAGVGPMIRTGLEKAGLYPQG</sequence>
<organism evidence="4 5">
    <name type="scientific">Flintibacter faecis</name>
    <dbReference type="NCBI Taxonomy" id="2763047"/>
    <lineage>
        <taxon>Bacteria</taxon>
        <taxon>Bacillati</taxon>
        <taxon>Bacillota</taxon>
        <taxon>Clostridia</taxon>
        <taxon>Eubacteriales</taxon>
        <taxon>Flintibacter</taxon>
    </lineage>
</organism>
<evidence type="ECO:0000313" key="4">
    <source>
        <dbReference type="EMBL" id="MBC5715815.1"/>
    </source>
</evidence>
<dbReference type="Proteomes" id="UP000602260">
    <property type="component" value="Unassembled WGS sequence"/>
</dbReference>
<reference evidence="4" key="1">
    <citation type="submission" date="2020-08" db="EMBL/GenBank/DDBJ databases">
        <title>Genome public.</title>
        <authorList>
            <person name="Liu C."/>
            <person name="Sun Q."/>
        </authorList>
    </citation>
    <scope>NUCLEOTIDE SEQUENCE</scope>
    <source>
        <strain evidence="4">BX5</strain>
    </source>
</reference>
<keyword evidence="5" id="KW-1185">Reference proteome</keyword>
<dbReference type="PANTHER" id="PTHR34295">
    <property type="entry name" value="BIOTIN TRANSPORTER BIOY"/>
    <property type="match status" value="1"/>
</dbReference>
<feature type="transmembrane region" description="Helical" evidence="3">
    <location>
        <begin position="31"/>
        <end position="50"/>
    </location>
</feature>
<dbReference type="GO" id="GO:0015225">
    <property type="term" value="F:biotin transmembrane transporter activity"/>
    <property type="evidence" value="ECO:0007669"/>
    <property type="project" value="UniProtKB-UniRule"/>
</dbReference>